<feature type="compositionally biased region" description="Basic residues" evidence="1">
    <location>
        <begin position="90"/>
        <end position="100"/>
    </location>
</feature>
<evidence type="ECO:0000313" key="4">
    <source>
        <dbReference type="Proteomes" id="UP001362999"/>
    </source>
</evidence>
<feature type="compositionally biased region" description="Acidic residues" evidence="1">
    <location>
        <begin position="74"/>
        <end position="84"/>
    </location>
</feature>
<reference evidence="3 4" key="1">
    <citation type="journal article" date="2024" name="J Genomics">
        <title>Draft genome sequencing and assembly of Favolaschia claudopus CIRM-BRFM 2984 isolated from oak limbs.</title>
        <authorList>
            <person name="Navarro D."/>
            <person name="Drula E."/>
            <person name="Chaduli D."/>
            <person name="Cazenave R."/>
            <person name="Ahrendt S."/>
            <person name="Wang J."/>
            <person name="Lipzen A."/>
            <person name="Daum C."/>
            <person name="Barry K."/>
            <person name="Grigoriev I.V."/>
            <person name="Favel A."/>
            <person name="Rosso M.N."/>
            <person name="Martin F."/>
        </authorList>
    </citation>
    <scope>NUCLEOTIDE SEQUENCE [LARGE SCALE GENOMIC DNA]</scope>
    <source>
        <strain evidence="3 4">CIRM-BRFM 2984</strain>
    </source>
</reference>
<dbReference type="AlphaFoldDB" id="A0AAW0B0Z9"/>
<dbReference type="EMBL" id="JAWWNJ010000044">
    <property type="protein sequence ID" value="KAK7019347.1"/>
    <property type="molecule type" value="Genomic_DNA"/>
</dbReference>
<dbReference type="PANTHER" id="PTHR14689:SF0">
    <property type="entry name" value="COILED-COIL DOMAIN-CONTAINING PROTEIN 82"/>
    <property type="match status" value="1"/>
</dbReference>
<evidence type="ECO:0000256" key="1">
    <source>
        <dbReference type="SAM" id="MobiDB-lite"/>
    </source>
</evidence>
<dbReference type="GO" id="GO:0005634">
    <property type="term" value="C:nucleus"/>
    <property type="evidence" value="ECO:0007669"/>
    <property type="project" value="TreeGrafter"/>
</dbReference>
<gene>
    <name evidence="3" type="ORF">R3P38DRAFT_2978563</name>
</gene>
<feature type="domain" description="DUF4211" evidence="2">
    <location>
        <begin position="151"/>
        <end position="274"/>
    </location>
</feature>
<feature type="compositionally biased region" description="Acidic residues" evidence="1">
    <location>
        <begin position="127"/>
        <end position="137"/>
    </location>
</feature>
<dbReference type="PANTHER" id="PTHR14689">
    <property type="entry name" value="PHORBOL-ESTER_DAG-TYPE DOMAIN-CONTAINING PROTEIN"/>
    <property type="match status" value="1"/>
</dbReference>
<name>A0AAW0B0Z9_9AGAR</name>
<feature type="compositionally biased region" description="Basic residues" evidence="1">
    <location>
        <begin position="59"/>
        <end position="68"/>
    </location>
</feature>
<evidence type="ECO:0000313" key="3">
    <source>
        <dbReference type="EMBL" id="KAK7019347.1"/>
    </source>
</evidence>
<feature type="region of interest" description="Disordered" evidence="1">
    <location>
        <begin position="19"/>
        <end position="143"/>
    </location>
</feature>
<feature type="compositionally biased region" description="Basic and acidic residues" evidence="1">
    <location>
        <begin position="101"/>
        <end position="110"/>
    </location>
</feature>
<proteinExistence type="predicted"/>
<dbReference type="Pfam" id="PF13926">
    <property type="entry name" value="DUF4211"/>
    <property type="match status" value="1"/>
</dbReference>
<dbReference type="Proteomes" id="UP001362999">
    <property type="component" value="Unassembled WGS sequence"/>
</dbReference>
<evidence type="ECO:0000259" key="2">
    <source>
        <dbReference type="Pfam" id="PF13926"/>
    </source>
</evidence>
<organism evidence="3 4">
    <name type="scientific">Favolaschia claudopus</name>
    <dbReference type="NCBI Taxonomy" id="2862362"/>
    <lineage>
        <taxon>Eukaryota</taxon>
        <taxon>Fungi</taxon>
        <taxon>Dikarya</taxon>
        <taxon>Basidiomycota</taxon>
        <taxon>Agaricomycotina</taxon>
        <taxon>Agaricomycetes</taxon>
        <taxon>Agaricomycetidae</taxon>
        <taxon>Agaricales</taxon>
        <taxon>Marasmiineae</taxon>
        <taxon>Mycenaceae</taxon>
        <taxon>Favolaschia</taxon>
    </lineage>
</organism>
<accession>A0AAW0B0Z9</accession>
<protein>
    <recommendedName>
        <fullName evidence="2">DUF4211 domain-containing protein</fullName>
    </recommendedName>
</protein>
<dbReference type="InterPro" id="IPR025451">
    <property type="entry name" value="DUF4211"/>
</dbReference>
<keyword evidence="4" id="KW-1185">Reference proteome</keyword>
<sequence length="398" mass="45481">MPPKKSPFKIQNRVEVVIYTQPKSKVKSSSKDNESSDVLPKPFEAEKKKAEEILPSAPRKQRSKKQKARRADSSDEEASGDEVDSDHIVKSRLRTRGKSSRGRDFLLENLKRKRQGLAPLKSPPPDTDTDTSDDSSDDSASSWDSLFDESDFIVDDDGATAPPLPKEFSMVESGPSSSIKSFKYIERPAFMSKMLKDEEYFSVPYRATTRRFSSIRDSLASLRWKPTFTDLLEKYPELKMQDLPGSSSPVCDVCHKQGGRSCKAGQLSGIPYNRLGFGELDDEFLKKKRSKTDSDKSFNVGRFCAERTLVFHKICHWEYELFTSIAREVDELREMKQSSGFFNDRDVFVPIKEHDVKDDAIFEWLKKRNKVEMEWQKIQALLTQAQNVDQATKRGKTD</sequence>
<feature type="compositionally biased region" description="Basic and acidic residues" evidence="1">
    <location>
        <begin position="43"/>
        <end position="52"/>
    </location>
</feature>
<comment type="caution">
    <text evidence="3">The sequence shown here is derived from an EMBL/GenBank/DDBJ whole genome shotgun (WGS) entry which is preliminary data.</text>
</comment>